<evidence type="ECO:0000256" key="1">
    <source>
        <dbReference type="SAM" id="MobiDB-lite"/>
    </source>
</evidence>
<proteinExistence type="predicted"/>
<dbReference type="Proteomes" id="UP000765509">
    <property type="component" value="Unassembled WGS sequence"/>
</dbReference>
<reference evidence="2" key="1">
    <citation type="submission" date="2021-03" db="EMBL/GenBank/DDBJ databases">
        <title>Draft genome sequence of rust myrtle Austropuccinia psidii MF-1, a brazilian biotype.</title>
        <authorList>
            <person name="Quecine M.C."/>
            <person name="Pachon D.M.R."/>
            <person name="Bonatelli M.L."/>
            <person name="Correr F.H."/>
            <person name="Franceschini L.M."/>
            <person name="Leite T.F."/>
            <person name="Margarido G.R.A."/>
            <person name="Almeida C.A."/>
            <person name="Ferrarezi J.A."/>
            <person name="Labate C.A."/>
        </authorList>
    </citation>
    <scope>NUCLEOTIDE SEQUENCE</scope>
    <source>
        <strain evidence="2">MF-1</strain>
    </source>
</reference>
<comment type="caution">
    <text evidence="2">The sequence shown here is derived from an EMBL/GenBank/DDBJ whole genome shotgun (WGS) entry which is preliminary data.</text>
</comment>
<gene>
    <name evidence="2" type="ORF">O181_127320</name>
</gene>
<dbReference type="EMBL" id="AVOT02127728">
    <property type="protein sequence ID" value="MBW0587605.1"/>
    <property type="molecule type" value="Genomic_DNA"/>
</dbReference>
<dbReference type="AlphaFoldDB" id="A0A9Q3KY91"/>
<evidence type="ECO:0000313" key="2">
    <source>
        <dbReference type="EMBL" id="MBW0587605.1"/>
    </source>
</evidence>
<feature type="compositionally biased region" description="Acidic residues" evidence="1">
    <location>
        <begin position="59"/>
        <end position="71"/>
    </location>
</feature>
<organism evidence="2 3">
    <name type="scientific">Austropuccinia psidii MF-1</name>
    <dbReference type="NCBI Taxonomy" id="1389203"/>
    <lineage>
        <taxon>Eukaryota</taxon>
        <taxon>Fungi</taxon>
        <taxon>Dikarya</taxon>
        <taxon>Basidiomycota</taxon>
        <taxon>Pucciniomycotina</taxon>
        <taxon>Pucciniomycetes</taxon>
        <taxon>Pucciniales</taxon>
        <taxon>Sphaerophragmiaceae</taxon>
        <taxon>Austropuccinia</taxon>
    </lineage>
</organism>
<feature type="non-terminal residue" evidence="2">
    <location>
        <position position="1"/>
    </location>
</feature>
<accession>A0A9Q3KY91</accession>
<name>A0A9Q3KY91_9BASI</name>
<protein>
    <submittedName>
        <fullName evidence="2">Uncharacterized protein</fullName>
    </submittedName>
</protein>
<keyword evidence="3" id="KW-1185">Reference proteome</keyword>
<evidence type="ECO:0000313" key="3">
    <source>
        <dbReference type="Proteomes" id="UP000765509"/>
    </source>
</evidence>
<sequence length="132" mass="14587">PFKNTRSQRHQAFLTSTARAPLYRTPSVHQLSANLDRGPPIEGEAPSRRGWPISRFGEAEDEEGEESEETEVAGAPETSEAANPAHSNQRLVPQAEPNFLKMIEQMTQLMGRSLKQLLSGTIAKPLNSRPIN</sequence>
<feature type="region of interest" description="Disordered" evidence="1">
    <location>
        <begin position="31"/>
        <end position="92"/>
    </location>
</feature>